<dbReference type="NCBIfam" id="NF006942">
    <property type="entry name" value="PRK09424.1"/>
    <property type="match status" value="1"/>
</dbReference>
<accession>A0A2C6KA95</accession>
<comment type="caution">
    <text evidence="28">The sequence shown here is derived from an EMBL/GenBank/DDBJ whole genome shotgun (WGS) entry which is preliminary data.</text>
</comment>
<evidence type="ECO:0000256" key="17">
    <source>
        <dbReference type="ARBA" id="ARBA00023128"/>
    </source>
</evidence>
<dbReference type="FunFam" id="3.40.50.720:FF:000028">
    <property type="entry name" value="NAD(P) transhydrogenase subunit alpha"/>
    <property type="match status" value="1"/>
</dbReference>
<dbReference type="GO" id="GO:0005743">
    <property type="term" value="C:mitochondrial inner membrane"/>
    <property type="evidence" value="ECO:0007669"/>
    <property type="project" value="UniProtKB-SubCell"/>
</dbReference>
<evidence type="ECO:0000256" key="16">
    <source>
        <dbReference type="ARBA" id="ARBA00023027"/>
    </source>
</evidence>
<comment type="subunit">
    <text evidence="4">Homodimer.</text>
</comment>
<evidence type="ECO:0000256" key="5">
    <source>
        <dbReference type="ARBA" id="ARBA00012943"/>
    </source>
</evidence>
<evidence type="ECO:0000256" key="25">
    <source>
        <dbReference type="SAM" id="Phobius"/>
    </source>
</evidence>
<keyword evidence="6" id="KW-1003">Cell membrane</keyword>
<evidence type="ECO:0000256" key="2">
    <source>
        <dbReference type="ARBA" id="ARBA00004429"/>
    </source>
</evidence>
<dbReference type="Pfam" id="PF05222">
    <property type="entry name" value="AlaDh_PNT_N"/>
    <property type="match status" value="1"/>
</dbReference>
<evidence type="ECO:0000256" key="3">
    <source>
        <dbReference type="ARBA" id="ARBA00005624"/>
    </source>
</evidence>
<evidence type="ECO:0000256" key="11">
    <source>
        <dbReference type="ARBA" id="ARBA00022857"/>
    </source>
</evidence>
<feature type="transmembrane region" description="Helical" evidence="25">
    <location>
        <begin position="100"/>
        <end position="121"/>
    </location>
</feature>
<dbReference type="CDD" id="cd05304">
    <property type="entry name" value="Rubrum_tdh"/>
    <property type="match status" value="1"/>
</dbReference>
<dbReference type="InterPro" id="IPR007698">
    <property type="entry name" value="AlaDH/PNT_NAD(H)-bd"/>
</dbReference>
<evidence type="ECO:0000256" key="8">
    <source>
        <dbReference type="ARBA" id="ARBA00022692"/>
    </source>
</evidence>
<evidence type="ECO:0000313" key="28">
    <source>
        <dbReference type="EMBL" id="PHJ21431.1"/>
    </source>
</evidence>
<dbReference type="GeneID" id="94428123"/>
<feature type="transmembrane region" description="Helical" evidence="25">
    <location>
        <begin position="1148"/>
        <end position="1170"/>
    </location>
</feature>
<dbReference type="Gene3D" id="3.40.50.720">
    <property type="entry name" value="NAD(P)-binding Rossmann-like Domain"/>
    <property type="match status" value="2"/>
</dbReference>
<dbReference type="FunFam" id="3.40.50.1220:FF:000002">
    <property type="entry name" value="NAD(P) transhydrogenase subunit beta"/>
    <property type="match status" value="1"/>
</dbReference>
<keyword evidence="14 25" id="KW-1133">Transmembrane helix</keyword>
<dbReference type="InterPro" id="IPR024605">
    <property type="entry name" value="NADP_transhyd_a_C"/>
</dbReference>
<organism evidence="28 29">
    <name type="scientific">Cystoisospora suis</name>
    <dbReference type="NCBI Taxonomy" id="483139"/>
    <lineage>
        <taxon>Eukaryota</taxon>
        <taxon>Sar</taxon>
        <taxon>Alveolata</taxon>
        <taxon>Apicomplexa</taxon>
        <taxon>Conoidasida</taxon>
        <taxon>Coccidia</taxon>
        <taxon>Eucoccidiorida</taxon>
        <taxon>Eimeriorina</taxon>
        <taxon>Sarcocystidae</taxon>
        <taxon>Cystoisospora</taxon>
    </lineage>
</organism>
<evidence type="ECO:0000256" key="9">
    <source>
        <dbReference type="ARBA" id="ARBA00022741"/>
    </source>
</evidence>
<dbReference type="PANTHER" id="PTHR10160">
    <property type="entry name" value="NAD(P) TRANSHYDROGENASE"/>
    <property type="match status" value="1"/>
</dbReference>
<feature type="domain" description="Alanine dehydrogenase/pyridine nucleotide transhydrogenase NAD(H)-binding" evidence="26">
    <location>
        <begin position="758"/>
        <end position="927"/>
    </location>
</feature>
<proteinExistence type="inferred from homology"/>
<evidence type="ECO:0000256" key="21">
    <source>
        <dbReference type="ARBA" id="ARBA00061558"/>
    </source>
</evidence>
<feature type="compositionally biased region" description="Pro residues" evidence="24">
    <location>
        <begin position="982"/>
        <end position="994"/>
    </location>
</feature>
<feature type="transmembrane region" description="Helical" evidence="25">
    <location>
        <begin position="74"/>
        <end position="94"/>
    </location>
</feature>
<dbReference type="SUPFAM" id="SSF51735">
    <property type="entry name" value="NAD(P)-binding Rossmann-fold domains"/>
    <property type="match status" value="1"/>
</dbReference>
<comment type="function">
    <text evidence="20">The transhydrogenation between NADH and NADP is coupled to respiration and ATP hydrolysis and functions as a proton pump across the membrane. May play a role in reactive oxygen species (ROS) detoxification in the adrenal gland.</text>
</comment>
<dbReference type="GO" id="GO:0016491">
    <property type="term" value="F:oxidoreductase activity"/>
    <property type="evidence" value="ECO:0007669"/>
    <property type="project" value="InterPro"/>
</dbReference>
<dbReference type="EMBL" id="MIGC01002253">
    <property type="protein sequence ID" value="PHJ21431.1"/>
    <property type="molecule type" value="Genomic_DNA"/>
</dbReference>
<evidence type="ECO:0000256" key="20">
    <source>
        <dbReference type="ARBA" id="ARBA00054910"/>
    </source>
</evidence>
<keyword evidence="29" id="KW-1185">Reference proteome</keyword>
<protein>
    <recommendedName>
        <fullName evidence="22">NAD(P) transhydrogenase, mitochondrial</fullName>
        <ecNumber evidence="5">7.1.1.1</ecNumber>
    </recommendedName>
    <alternativeName>
        <fullName evidence="23">Nicotinamide nucleotide transhydrogenase</fullName>
    </alternativeName>
</protein>
<evidence type="ECO:0000256" key="19">
    <source>
        <dbReference type="ARBA" id="ARBA00048202"/>
    </source>
</evidence>
<feature type="transmembrane region" description="Helical" evidence="25">
    <location>
        <begin position="178"/>
        <end position="197"/>
    </location>
</feature>
<dbReference type="PANTHER" id="PTHR10160:SF19">
    <property type="entry name" value="PROTON-TRANSLOCATING NAD(P)(+) TRANSHYDROGENASE"/>
    <property type="match status" value="1"/>
</dbReference>
<evidence type="ECO:0000256" key="10">
    <source>
        <dbReference type="ARBA" id="ARBA00022792"/>
    </source>
</evidence>
<dbReference type="Gene3D" id="3.40.50.1220">
    <property type="entry name" value="TPP-binding domain"/>
    <property type="match status" value="1"/>
</dbReference>
<keyword evidence="12" id="KW-0809">Transit peptide</keyword>
<feature type="transmembrane region" description="Helical" evidence="25">
    <location>
        <begin position="217"/>
        <end position="237"/>
    </location>
</feature>
<dbReference type="Proteomes" id="UP000221165">
    <property type="component" value="Unassembled WGS sequence"/>
</dbReference>
<dbReference type="SUPFAM" id="SSF52467">
    <property type="entry name" value="DHS-like NAD/FAD-binding domain"/>
    <property type="match status" value="1"/>
</dbReference>
<evidence type="ECO:0000259" key="26">
    <source>
        <dbReference type="SMART" id="SM01002"/>
    </source>
</evidence>
<dbReference type="EC" id="7.1.1.1" evidence="5"/>
<keyword evidence="17" id="KW-0496">Mitochondrion</keyword>
<dbReference type="VEuPathDB" id="ToxoDB:CSUI_004727"/>
<feature type="transmembrane region" description="Helical" evidence="25">
    <location>
        <begin position="1096"/>
        <end position="1115"/>
    </location>
</feature>
<feature type="transmembrane region" description="Helical" evidence="25">
    <location>
        <begin position="1040"/>
        <end position="1061"/>
    </location>
</feature>
<evidence type="ECO:0000256" key="23">
    <source>
        <dbReference type="ARBA" id="ARBA00079255"/>
    </source>
</evidence>
<dbReference type="AlphaFoldDB" id="A0A2C6KA95"/>
<comment type="subcellular location">
    <subcellularLocation>
        <location evidence="2">Cell inner membrane</location>
        <topology evidence="2">Multi-pass membrane protein</topology>
    </subcellularLocation>
    <subcellularLocation>
        <location evidence="1">Mitochondrion inner membrane</location>
        <topology evidence="1">Multi-pass membrane protein</topology>
        <orientation evidence="1">Matrix side</orientation>
    </subcellularLocation>
</comment>
<reference evidence="28 29" key="1">
    <citation type="journal article" date="2017" name="Int. J. Parasitol.">
        <title>The genome of the protozoan parasite Cystoisospora suis and a reverse vaccinology approach to identify vaccine candidates.</title>
        <authorList>
            <person name="Palmieri N."/>
            <person name="Shrestha A."/>
            <person name="Ruttkowski B."/>
            <person name="Beck T."/>
            <person name="Vogl C."/>
            <person name="Tomley F."/>
            <person name="Blake D.P."/>
            <person name="Joachim A."/>
        </authorList>
    </citation>
    <scope>NUCLEOTIDE SEQUENCE [LARGE SCALE GENOMIC DNA]</scope>
    <source>
        <strain evidence="28 29">Wien I</strain>
    </source>
</reference>
<keyword evidence="13" id="KW-1278">Translocase</keyword>
<dbReference type="GO" id="GO:0050661">
    <property type="term" value="F:NADP binding"/>
    <property type="evidence" value="ECO:0007669"/>
    <property type="project" value="TreeGrafter"/>
</dbReference>
<feature type="domain" description="Alanine dehydrogenase/pyridine nucleotide transhydrogenase N-terminal" evidence="27">
    <location>
        <begin position="586"/>
        <end position="749"/>
    </location>
</feature>
<dbReference type="InterPro" id="IPR034300">
    <property type="entry name" value="PNTB-like"/>
</dbReference>
<keyword evidence="10" id="KW-0999">Mitochondrion inner membrane</keyword>
<dbReference type="Pfam" id="PF12769">
    <property type="entry name" value="PNTB_4TM"/>
    <property type="match status" value="1"/>
</dbReference>
<evidence type="ECO:0000256" key="13">
    <source>
        <dbReference type="ARBA" id="ARBA00022967"/>
    </source>
</evidence>
<evidence type="ECO:0000256" key="7">
    <source>
        <dbReference type="ARBA" id="ARBA00022519"/>
    </source>
</evidence>
<keyword evidence="7" id="KW-0997">Cell inner membrane</keyword>
<comment type="catalytic activity">
    <reaction evidence="19">
        <text>NAD(+) + NADPH + H(+)(in) = NADH + NADP(+) + H(+)(out)</text>
        <dbReference type="Rhea" id="RHEA:47992"/>
        <dbReference type="ChEBI" id="CHEBI:15378"/>
        <dbReference type="ChEBI" id="CHEBI:57540"/>
        <dbReference type="ChEBI" id="CHEBI:57783"/>
        <dbReference type="ChEBI" id="CHEBI:57945"/>
        <dbReference type="ChEBI" id="CHEBI:58349"/>
        <dbReference type="EC" id="7.1.1.1"/>
    </reaction>
</comment>
<evidence type="ECO:0000256" key="22">
    <source>
        <dbReference type="ARBA" id="ARBA00074145"/>
    </source>
</evidence>
<evidence type="ECO:0000313" key="29">
    <source>
        <dbReference type="Proteomes" id="UP000221165"/>
    </source>
</evidence>
<dbReference type="InterPro" id="IPR007886">
    <property type="entry name" value="AlaDH/PNT_N"/>
</dbReference>
<keyword evidence="9" id="KW-0547">Nucleotide-binding</keyword>
<dbReference type="InterPro" id="IPR008143">
    <property type="entry name" value="Ala_DH/PNT_CS2"/>
</dbReference>
<keyword evidence="18 25" id="KW-0472">Membrane</keyword>
<dbReference type="PROSITE" id="PS00837">
    <property type="entry name" value="ALADH_PNT_2"/>
    <property type="match status" value="1"/>
</dbReference>
<dbReference type="InterPro" id="IPR036291">
    <property type="entry name" value="NAD(P)-bd_dom_sf"/>
</dbReference>
<keyword evidence="16" id="KW-0520">NAD</keyword>
<feature type="transmembrane region" description="Helical" evidence="25">
    <location>
        <begin position="297"/>
        <end position="317"/>
    </location>
</feature>
<evidence type="ECO:0000256" key="6">
    <source>
        <dbReference type="ARBA" id="ARBA00022475"/>
    </source>
</evidence>
<dbReference type="Pfam" id="PF01262">
    <property type="entry name" value="AlaDh_PNT_C"/>
    <property type="match status" value="1"/>
</dbReference>
<comment type="similarity">
    <text evidence="3">In the N-terminal section; belongs to the AlaDH/PNT family.</text>
</comment>
<evidence type="ECO:0000256" key="18">
    <source>
        <dbReference type="ARBA" id="ARBA00023136"/>
    </source>
</evidence>
<dbReference type="InterPro" id="IPR029035">
    <property type="entry name" value="DHS-like_NAD/FAD-binding_dom"/>
</dbReference>
<feature type="region of interest" description="Disordered" evidence="24">
    <location>
        <begin position="976"/>
        <end position="1018"/>
    </location>
</feature>
<feature type="transmembrane region" description="Helical" evidence="25">
    <location>
        <begin position="45"/>
        <end position="62"/>
    </location>
</feature>
<dbReference type="OrthoDB" id="37244at2759"/>
<dbReference type="SMART" id="SM01003">
    <property type="entry name" value="AlaDh_PNT_N"/>
    <property type="match status" value="1"/>
</dbReference>
<keyword evidence="15" id="KW-0007">Acetylation</keyword>
<evidence type="ECO:0000256" key="1">
    <source>
        <dbReference type="ARBA" id="ARBA00004292"/>
    </source>
</evidence>
<dbReference type="SUPFAM" id="SSF52283">
    <property type="entry name" value="Formate/glycerate dehydrogenase catalytic domain-like"/>
    <property type="match status" value="1"/>
</dbReference>
<evidence type="ECO:0000256" key="4">
    <source>
        <dbReference type="ARBA" id="ARBA00011738"/>
    </source>
</evidence>
<dbReference type="GO" id="GO:0008750">
    <property type="term" value="F:proton-translocating NAD(P)+ transhydrogenase activity"/>
    <property type="evidence" value="ECO:0007669"/>
    <property type="project" value="UniProtKB-EC"/>
</dbReference>
<feature type="transmembrane region" description="Helical" evidence="25">
    <location>
        <begin position="1067"/>
        <end position="1089"/>
    </location>
</feature>
<evidence type="ECO:0000256" key="15">
    <source>
        <dbReference type="ARBA" id="ARBA00022990"/>
    </source>
</evidence>
<dbReference type="RefSeq" id="XP_067923113.1">
    <property type="nucleotide sequence ID" value="XM_068064912.1"/>
</dbReference>
<sequence length="1183" mass="125868">MAASIDYHGEAQPLTTWEWVTQQMAPVRQLRVNLTDFESVIEPDVWLQVLYISAALFFVLSLRGLSHQESAKMGNIYGVIGMLVAVCSTLVSPFVYERAIWIFFVVCVPPALVAIAIAMFVKMTSIPQLVGALNAFGGLAATLESYALYFSPYEVAKQDAMHSVGEARYLQFQVYQTVFYLIGASIGMITFTGSMVACGKLSGWIASKPRVIPLRWLWMPAMLLLLLAAGAAAGVLGLNEVPVGAACLAVCTFLSALYGICFVMAIGGADMPVVISVLNSGSGWSGVFAGLTLQNSIIIIAGAFVGASGIILSYLMCKAMNRSLYNVLVGGFGDTGGTAEQFQGEATIAKSEDVCDSLVDAQSVIIVPGYGMAVSRAQFAVQELTQELRNRGTEVRFAVHPVAGRLPGHMNVLLAEANVPYDIVFSMDEINHAFPSTDVVIIIGANDTVNPAAQNVPGCPIYGMPVLEVWKAKKVVVLKRSLRVGYAGVDNPLFFYPNCEMLLGDAKASVVGLTSGLRERSATSAPKAAVTVADNNAVAVTVGPVEDGKSSAQLTARTVVSVEKPGGAVGPDTAAAAAAPPTFYVGVLKERGEMERRVAMTPSVVKRLRDELQLGTIVEKQAGLRAGFPDEQYVQAGAVIAETPEDVVQGSRVIVKVTTFNASEIFLKAAETTSSTPGGPPQRSSAVSQENSEKIFVAGFIGPNSQSATLESLVHQAIRSKATVISLDVLPRLTITQKMDVLSSTAKLAGYRAVVEAISHFGWLMGPEITAAGKYPPAKVLVIGAGVAGLQAIGDAHRMGADVRAFDIRLECKDQVESVGGKYLIMNFDDDGEGGGRSEGGYAKPMSEEFIRKEMELFTDQCKEIDILITTASIPGRPAPKLIKREHVDLMKPGSVIVDLAAPTGGNVEVTKPGEVYVYNNKVTVVGSTDLPSRMAPQASEMFARNIYNLLQHMGGGSNFRVDFDDEVVRAITVTRNGEKTFPPPAKPQPPPQAPAASQQAGGLAQNTPAALSTDKPEAAVAPSRWDKFNSFMTRRWRGIAAPLDVITVLVIGLLTALFASTAPPSFPPLLFVFFLACFVGYLLVWNVAPALHTPLMSVTNAISGAVVVGGMLGISSRAYEAFDKESICPQGQLGPLEPFYCRSRGTAAIILNAVAIAVASMNVFGGFAVTQRMLNMFKKSRK</sequence>
<dbReference type="Pfam" id="PF02233">
    <property type="entry name" value="PNTB"/>
    <property type="match status" value="1"/>
</dbReference>
<evidence type="ECO:0000259" key="27">
    <source>
        <dbReference type="SMART" id="SM01003"/>
    </source>
</evidence>
<keyword evidence="11" id="KW-0521">NADP</keyword>
<dbReference type="GO" id="GO:0005886">
    <property type="term" value="C:plasma membrane"/>
    <property type="evidence" value="ECO:0007669"/>
    <property type="project" value="UniProtKB-SubCell"/>
</dbReference>
<comment type="similarity">
    <text evidence="21">In the C-terminal section; belongs to the PNT beta subunit family.</text>
</comment>
<gene>
    <name evidence="28" type="ORF">CSUI_004727</name>
</gene>
<keyword evidence="8 25" id="KW-0812">Transmembrane</keyword>
<evidence type="ECO:0000256" key="12">
    <source>
        <dbReference type="ARBA" id="ARBA00022946"/>
    </source>
</evidence>
<evidence type="ECO:0000256" key="24">
    <source>
        <dbReference type="SAM" id="MobiDB-lite"/>
    </source>
</evidence>
<dbReference type="GO" id="GO:0006740">
    <property type="term" value="P:NADPH regeneration"/>
    <property type="evidence" value="ECO:0007669"/>
    <property type="project" value="TreeGrafter"/>
</dbReference>
<dbReference type="SMART" id="SM01002">
    <property type="entry name" value="AlaDh_PNT_C"/>
    <property type="match status" value="1"/>
</dbReference>
<feature type="transmembrane region" description="Helical" evidence="25">
    <location>
        <begin position="243"/>
        <end position="266"/>
    </location>
</feature>
<name>A0A2C6KA95_9APIC</name>
<evidence type="ECO:0000256" key="14">
    <source>
        <dbReference type="ARBA" id="ARBA00022989"/>
    </source>
</evidence>